<dbReference type="InterPro" id="IPR036388">
    <property type="entry name" value="WH-like_DNA-bd_sf"/>
</dbReference>
<keyword evidence="1" id="KW-0805">Transcription regulation</keyword>
<evidence type="ECO:0000256" key="3">
    <source>
        <dbReference type="ARBA" id="ARBA00023163"/>
    </source>
</evidence>
<organism evidence="6 7">
    <name type="scientific">Acidovorax ebreus (strain TPSY)</name>
    <name type="common">Diaphorobacter sp. (strain TPSY)</name>
    <dbReference type="NCBI Taxonomy" id="535289"/>
    <lineage>
        <taxon>Bacteria</taxon>
        <taxon>Pseudomonadati</taxon>
        <taxon>Pseudomonadota</taxon>
        <taxon>Betaproteobacteria</taxon>
        <taxon>Burkholderiales</taxon>
        <taxon>Comamonadaceae</taxon>
        <taxon>Diaphorobacter</taxon>
    </lineage>
</organism>
<dbReference type="InterPro" id="IPR036390">
    <property type="entry name" value="WH_DNA-bd_sf"/>
</dbReference>
<keyword evidence="3" id="KW-0804">Transcription</keyword>
<keyword evidence="2" id="KW-0238">DNA-binding</keyword>
<protein>
    <submittedName>
        <fullName evidence="6">Cyclic nucleotide-binding protein</fullName>
    </submittedName>
</protein>
<evidence type="ECO:0000259" key="4">
    <source>
        <dbReference type="PROSITE" id="PS50042"/>
    </source>
</evidence>
<feature type="domain" description="Cyclic nucleotide-binding" evidence="4">
    <location>
        <begin position="22"/>
        <end position="96"/>
    </location>
</feature>
<dbReference type="InterPro" id="IPR018490">
    <property type="entry name" value="cNMP-bd_dom_sf"/>
</dbReference>
<dbReference type="CDD" id="cd00038">
    <property type="entry name" value="CAP_ED"/>
    <property type="match status" value="1"/>
</dbReference>
<reference evidence="6 7" key="1">
    <citation type="journal article" date="2010" name="J. Bacteriol.">
        <title>Completed genome sequence of the anaerobic iron-oxidizing bacterium Acidovorax ebreus strain TPSY.</title>
        <authorList>
            <person name="Byrne-Bailey K.G."/>
            <person name="Weber K.A."/>
            <person name="Chair A.H."/>
            <person name="Bose S."/>
            <person name="Knox T."/>
            <person name="Spanbauer T.L."/>
            <person name="Chertkov O."/>
            <person name="Coates J.D."/>
        </authorList>
    </citation>
    <scope>NUCLEOTIDE SEQUENCE [LARGE SCALE GENOMIC DNA]</scope>
    <source>
        <strain evidence="6 7">TPSY</strain>
    </source>
</reference>
<keyword evidence="7" id="KW-1185">Reference proteome</keyword>
<dbReference type="Proteomes" id="UP000000450">
    <property type="component" value="Chromosome"/>
</dbReference>
<dbReference type="AlphaFoldDB" id="A0A9J9QER0"/>
<name>A0A9J9QER0_ACIET</name>
<evidence type="ECO:0000256" key="2">
    <source>
        <dbReference type="ARBA" id="ARBA00023125"/>
    </source>
</evidence>
<dbReference type="PROSITE" id="PS51063">
    <property type="entry name" value="HTH_CRP_2"/>
    <property type="match status" value="1"/>
</dbReference>
<dbReference type="InterPro" id="IPR012318">
    <property type="entry name" value="HTH_CRP"/>
</dbReference>
<dbReference type="Gene3D" id="2.60.120.10">
    <property type="entry name" value="Jelly Rolls"/>
    <property type="match status" value="1"/>
</dbReference>
<accession>A0A9J9QER0</accession>
<sequence length="260" mass="28062">MTDHPSSGGHTCNDCACQQQCLLGRLDPQTRAAWRGHLTERRFRKGEMLQRQGESIHSVQVVKIGTLLVQRRGDDGVEHPVGMAGCCEALGAPALLQQPADLSYVAVTPGRVCQLDLAPLLGAGRQSQGEFLLELAREQLNANARLADWGRIARIRGVVGQLAGALLQLAELQRSTLVRLPSHTVLAALLATTRESVARALALLAQEQGVLRRDRWHCEIQRAPLLALTRGGRRSAANLYQARAAARTTPAAQAPVHAAL</sequence>
<dbReference type="SUPFAM" id="SSF46785">
    <property type="entry name" value="Winged helix' DNA-binding domain"/>
    <property type="match status" value="1"/>
</dbReference>
<dbReference type="Gene3D" id="1.10.10.10">
    <property type="entry name" value="Winged helix-like DNA-binding domain superfamily/Winged helix DNA-binding domain"/>
    <property type="match status" value="1"/>
</dbReference>
<dbReference type="KEGG" id="dia:Dtpsy_2847"/>
<dbReference type="Pfam" id="PF00027">
    <property type="entry name" value="cNMP_binding"/>
    <property type="match status" value="1"/>
</dbReference>
<gene>
    <name evidence="6" type="ordered locus">Dtpsy_2847</name>
</gene>
<proteinExistence type="predicted"/>
<dbReference type="EMBL" id="CP001392">
    <property type="protein sequence ID" value="ACM34281.1"/>
    <property type="molecule type" value="Genomic_DNA"/>
</dbReference>
<feature type="domain" description="HTH crp-type" evidence="5">
    <location>
        <begin position="156"/>
        <end position="224"/>
    </location>
</feature>
<dbReference type="GO" id="GO:0006355">
    <property type="term" value="P:regulation of DNA-templated transcription"/>
    <property type="evidence" value="ECO:0007669"/>
    <property type="project" value="InterPro"/>
</dbReference>
<dbReference type="InterPro" id="IPR014710">
    <property type="entry name" value="RmlC-like_jellyroll"/>
</dbReference>
<dbReference type="Pfam" id="PF13545">
    <property type="entry name" value="HTH_Crp_2"/>
    <property type="match status" value="1"/>
</dbReference>
<dbReference type="InterPro" id="IPR000595">
    <property type="entry name" value="cNMP-bd_dom"/>
</dbReference>
<dbReference type="GO" id="GO:0003677">
    <property type="term" value="F:DNA binding"/>
    <property type="evidence" value="ECO:0007669"/>
    <property type="project" value="UniProtKB-KW"/>
</dbReference>
<evidence type="ECO:0000256" key="1">
    <source>
        <dbReference type="ARBA" id="ARBA00023015"/>
    </source>
</evidence>
<evidence type="ECO:0000313" key="7">
    <source>
        <dbReference type="Proteomes" id="UP000000450"/>
    </source>
</evidence>
<dbReference type="SMART" id="SM00100">
    <property type="entry name" value="cNMP"/>
    <property type="match status" value="1"/>
</dbReference>
<dbReference type="PROSITE" id="PS50042">
    <property type="entry name" value="CNMP_BINDING_3"/>
    <property type="match status" value="1"/>
</dbReference>
<dbReference type="RefSeq" id="WP_015914155.1">
    <property type="nucleotide sequence ID" value="NC_011992.1"/>
</dbReference>
<dbReference type="SUPFAM" id="SSF51206">
    <property type="entry name" value="cAMP-binding domain-like"/>
    <property type="match status" value="1"/>
</dbReference>
<evidence type="ECO:0000259" key="5">
    <source>
        <dbReference type="PROSITE" id="PS51063"/>
    </source>
</evidence>
<evidence type="ECO:0000313" key="6">
    <source>
        <dbReference type="EMBL" id="ACM34281.1"/>
    </source>
</evidence>